<dbReference type="AlphaFoldDB" id="A0A8X6Y2Q9"/>
<sequence length="34" mass="4129">MRLMLSWFKVMMVKGWMGHLISELVFIPYLRAMI</sequence>
<keyword evidence="2" id="KW-1185">Reference proteome</keyword>
<organism evidence="1 2">
    <name type="scientific">Trichonephila inaurata madagascariensis</name>
    <dbReference type="NCBI Taxonomy" id="2747483"/>
    <lineage>
        <taxon>Eukaryota</taxon>
        <taxon>Metazoa</taxon>
        <taxon>Ecdysozoa</taxon>
        <taxon>Arthropoda</taxon>
        <taxon>Chelicerata</taxon>
        <taxon>Arachnida</taxon>
        <taxon>Araneae</taxon>
        <taxon>Araneomorphae</taxon>
        <taxon>Entelegynae</taxon>
        <taxon>Araneoidea</taxon>
        <taxon>Nephilidae</taxon>
        <taxon>Trichonephila</taxon>
        <taxon>Trichonephila inaurata</taxon>
    </lineage>
</organism>
<protein>
    <submittedName>
        <fullName evidence="1">Uncharacterized protein</fullName>
    </submittedName>
</protein>
<feature type="non-terminal residue" evidence="1">
    <location>
        <position position="34"/>
    </location>
</feature>
<accession>A0A8X6Y2Q9</accession>
<reference evidence="1" key="1">
    <citation type="submission" date="2020-08" db="EMBL/GenBank/DDBJ databases">
        <title>Multicomponent nature underlies the extraordinary mechanical properties of spider dragline silk.</title>
        <authorList>
            <person name="Kono N."/>
            <person name="Nakamura H."/>
            <person name="Mori M."/>
            <person name="Yoshida Y."/>
            <person name="Ohtoshi R."/>
            <person name="Malay A.D."/>
            <person name="Moran D.A.P."/>
            <person name="Tomita M."/>
            <person name="Numata K."/>
            <person name="Arakawa K."/>
        </authorList>
    </citation>
    <scope>NUCLEOTIDE SEQUENCE</scope>
</reference>
<dbReference type="EMBL" id="BMAV01014953">
    <property type="protein sequence ID" value="GFY63849.1"/>
    <property type="molecule type" value="Genomic_DNA"/>
</dbReference>
<evidence type="ECO:0000313" key="1">
    <source>
        <dbReference type="EMBL" id="GFY63849.1"/>
    </source>
</evidence>
<proteinExistence type="predicted"/>
<name>A0A8X6Y2Q9_9ARAC</name>
<dbReference type="Proteomes" id="UP000886998">
    <property type="component" value="Unassembled WGS sequence"/>
</dbReference>
<comment type="caution">
    <text evidence="1">The sequence shown here is derived from an EMBL/GenBank/DDBJ whole genome shotgun (WGS) entry which is preliminary data.</text>
</comment>
<gene>
    <name evidence="1" type="ORF">TNIN_173161</name>
</gene>
<evidence type="ECO:0000313" key="2">
    <source>
        <dbReference type="Proteomes" id="UP000886998"/>
    </source>
</evidence>